<organism evidence="3 4">
    <name type="scientific">Microbacterium pumilum</name>
    <dbReference type="NCBI Taxonomy" id="344165"/>
    <lineage>
        <taxon>Bacteria</taxon>
        <taxon>Bacillati</taxon>
        <taxon>Actinomycetota</taxon>
        <taxon>Actinomycetes</taxon>
        <taxon>Micrococcales</taxon>
        <taxon>Microbacteriaceae</taxon>
        <taxon>Microbacterium</taxon>
    </lineage>
</organism>
<dbReference type="PANTHER" id="PTHR47396">
    <property type="entry name" value="TYPE I RESTRICTION ENZYME ECOKI R PROTEIN"/>
    <property type="match status" value="1"/>
</dbReference>
<dbReference type="PANTHER" id="PTHR47396:SF2">
    <property type="entry name" value="HELICASE ATP-BINDING DOMAIN-CONTAINING PROTEIN"/>
    <property type="match status" value="1"/>
</dbReference>
<feature type="domain" description="Helicase ATP-binding" evidence="2">
    <location>
        <begin position="70"/>
        <end position="229"/>
    </location>
</feature>
<dbReference type="InterPro" id="IPR050742">
    <property type="entry name" value="Helicase_Restrict-Modif_Enz"/>
</dbReference>
<keyword evidence="3" id="KW-0378">Hydrolase</keyword>
<dbReference type="Gene3D" id="3.40.50.300">
    <property type="entry name" value="P-loop containing nucleotide triphosphate hydrolases"/>
    <property type="match status" value="2"/>
</dbReference>
<dbReference type="InterPro" id="IPR003593">
    <property type="entry name" value="AAA+_ATPase"/>
</dbReference>
<keyword evidence="4" id="KW-1185">Reference proteome</keyword>
<evidence type="ECO:0000313" key="3">
    <source>
        <dbReference type="EMBL" id="GAA1988213.1"/>
    </source>
</evidence>
<dbReference type="Pfam" id="PF04851">
    <property type="entry name" value="ResIII"/>
    <property type="match status" value="1"/>
</dbReference>
<gene>
    <name evidence="3" type="ORF">GCM10009777_23850</name>
</gene>
<sequence>MDDDALLTAHESAVDGDRDRHAGGESHFGTFAAEQLSPAYPQRAPWGTAERLRAWQAEALDHYFSLDGPDGPGSGPRDFLAAATPGAGKTTFALRLASELMRRRVIDRIVVVAPTEHLKTQWADAAARVSIRLDPAFSNRHAAPARQYHGVAVTYAQVAVKATVHERLILDARTLVILDEVHHGGDALSWGDALREAYDRATRRLLLSGTPFRSDTAPIPFVEYHPDEHGIRLSRTDYSYGYRRALEDGVVRPVIFLVYAGRMRWRTRTGDEMEAQLGQDNTKDITAQAWRTALDPEGEWIPAVLRSADRRLSEVREQVPDAGGLVIATDQTAARAYAEILRGITGEEPAVVLSDEAEASSRIENYATSTKRWMVAVRMVSEGVDVPRLAVGVYATSASTPLFFAQAIGRFVRARRRGETASVFLPNVPQLLALAGELERQRDHALDRDSEGDEEWGLDDDPLDAAEQGESASDALTYEFTYKALGSLAHFDRVLFDGKEFGQLAVPGTPEEEEFLGLPGLLEPEHVHELLLQRQARQGRHRHAREAREAAGGASDERAVPAPLHRTLKEQRQLLNSLVGLYARQSGEPHGAVHAELRRLCGGPAVTHATVAQLQARIDLLRSRVRS</sequence>
<protein>
    <submittedName>
        <fullName evidence="3">DEAD/DEAH box helicase</fullName>
    </submittedName>
</protein>
<dbReference type="PROSITE" id="PS51192">
    <property type="entry name" value="HELICASE_ATP_BIND_1"/>
    <property type="match status" value="1"/>
</dbReference>
<keyword evidence="3" id="KW-0547">Nucleotide-binding</keyword>
<dbReference type="SUPFAM" id="SSF52540">
    <property type="entry name" value="P-loop containing nucleoside triphosphate hydrolases"/>
    <property type="match status" value="1"/>
</dbReference>
<feature type="region of interest" description="Disordered" evidence="1">
    <location>
        <begin position="1"/>
        <end position="25"/>
    </location>
</feature>
<comment type="caution">
    <text evidence="3">The sequence shown here is derived from an EMBL/GenBank/DDBJ whole genome shotgun (WGS) entry which is preliminary data.</text>
</comment>
<accession>A0ABN2SKD3</accession>
<dbReference type="SMART" id="SM00382">
    <property type="entry name" value="AAA"/>
    <property type="match status" value="1"/>
</dbReference>
<proteinExistence type="predicted"/>
<dbReference type="EMBL" id="BAAAOH010000001">
    <property type="protein sequence ID" value="GAA1988213.1"/>
    <property type="molecule type" value="Genomic_DNA"/>
</dbReference>
<dbReference type="InterPro" id="IPR027417">
    <property type="entry name" value="P-loop_NTPase"/>
</dbReference>
<feature type="compositionally biased region" description="Basic and acidic residues" evidence="1">
    <location>
        <begin position="12"/>
        <end position="24"/>
    </location>
</feature>
<evidence type="ECO:0000313" key="4">
    <source>
        <dbReference type="Proteomes" id="UP001500326"/>
    </source>
</evidence>
<dbReference type="InterPro" id="IPR006935">
    <property type="entry name" value="Helicase/UvrB_N"/>
</dbReference>
<evidence type="ECO:0000259" key="2">
    <source>
        <dbReference type="PROSITE" id="PS51192"/>
    </source>
</evidence>
<dbReference type="SMART" id="SM00487">
    <property type="entry name" value="DEXDc"/>
    <property type="match status" value="1"/>
</dbReference>
<keyword evidence="3" id="KW-0067">ATP-binding</keyword>
<dbReference type="GO" id="GO:0004386">
    <property type="term" value="F:helicase activity"/>
    <property type="evidence" value="ECO:0007669"/>
    <property type="project" value="UniProtKB-KW"/>
</dbReference>
<feature type="compositionally biased region" description="Acidic residues" evidence="1">
    <location>
        <begin position="450"/>
        <end position="464"/>
    </location>
</feature>
<dbReference type="Proteomes" id="UP001500326">
    <property type="component" value="Unassembled WGS sequence"/>
</dbReference>
<reference evidence="3 4" key="1">
    <citation type="journal article" date="2019" name="Int. J. Syst. Evol. Microbiol.">
        <title>The Global Catalogue of Microorganisms (GCM) 10K type strain sequencing project: providing services to taxonomists for standard genome sequencing and annotation.</title>
        <authorList>
            <consortium name="The Broad Institute Genomics Platform"/>
            <consortium name="The Broad Institute Genome Sequencing Center for Infectious Disease"/>
            <person name="Wu L."/>
            <person name="Ma J."/>
        </authorList>
    </citation>
    <scope>NUCLEOTIDE SEQUENCE [LARGE SCALE GENOMIC DNA]</scope>
    <source>
        <strain evidence="3 4">JCM 14902</strain>
    </source>
</reference>
<feature type="region of interest" description="Disordered" evidence="1">
    <location>
        <begin position="443"/>
        <end position="469"/>
    </location>
</feature>
<name>A0ABN2SKD3_9MICO</name>
<evidence type="ECO:0000256" key="1">
    <source>
        <dbReference type="SAM" id="MobiDB-lite"/>
    </source>
</evidence>
<keyword evidence="3" id="KW-0347">Helicase</keyword>
<dbReference type="RefSeq" id="WP_344062303.1">
    <property type="nucleotide sequence ID" value="NZ_BAAAOH010000001.1"/>
</dbReference>
<dbReference type="InterPro" id="IPR014001">
    <property type="entry name" value="Helicase_ATP-bd"/>
</dbReference>